<evidence type="ECO:0000313" key="5">
    <source>
        <dbReference type="Proteomes" id="UP000706151"/>
    </source>
</evidence>
<dbReference type="GO" id="GO:0005886">
    <property type="term" value="C:plasma membrane"/>
    <property type="evidence" value="ECO:0007669"/>
    <property type="project" value="TreeGrafter"/>
</dbReference>
<dbReference type="InterPro" id="IPR000160">
    <property type="entry name" value="GGDEF_dom"/>
</dbReference>
<dbReference type="AlphaFoldDB" id="A0A935T3V4"/>
<dbReference type="PANTHER" id="PTHR45138:SF9">
    <property type="entry name" value="DIGUANYLATE CYCLASE DGCM-RELATED"/>
    <property type="match status" value="1"/>
</dbReference>
<organism evidence="4 5">
    <name type="scientific">Candidatus Accumulibacter affinis</name>
    <dbReference type="NCBI Taxonomy" id="2954384"/>
    <lineage>
        <taxon>Bacteria</taxon>
        <taxon>Pseudomonadati</taxon>
        <taxon>Pseudomonadota</taxon>
        <taxon>Betaproteobacteria</taxon>
        <taxon>Candidatus Accumulibacter</taxon>
    </lineage>
</organism>
<dbReference type="EC" id="2.7.7.65" evidence="1"/>
<name>A0A935T3V4_9PROT</name>
<evidence type="ECO:0000313" key="4">
    <source>
        <dbReference type="EMBL" id="MBK7952485.1"/>
    </source>
</evidence>
<dbReference type="Gene3D" id="3.30.70.270">
    <property type="match status" value="1"/>
</dbReference>
<evidence type="ECO:0000256" key="1">
    <source>
        <dbReference type="ARBA" id="ARBA00012528"/>
    </source>
</evidence>
<dbReference type="PANTHER" id="PTHR45138">
    <property type="entry name" value="REGULATORY COMPONENTS OF SENSORY TRANSDUCTION SYSTEM"/>
    <property type="match status" value="1"/>
</dbReference>
<dbReference type="InterPro" id="IPR029787">
    <property type="entry name" value="Nucleotide_cyclase"/>
</dbReference>
<dbReference type="EMBL" id="JADJOT010000001">
    <property type="protein sequence ID" value="MBK7952485.1"/>
    <property type="molecule type" value="Genomic_DNA"/>
</dbReference>
<reference evidence="4 5" key="1">
    <citation type="submission" date="2020-10" db="EMBL/GenBank/DDBJ databases">
        <title>Connecting structure to function with the recovery of over 1000 high-quality activated sludge metagenome-assembled genomes encoding full-length rRNA genes using long-read sequencing.</title>
        <authorList>
            <person name="Singleton C.M."/>
            <person name="Petriglieri F."/>
            <person name="Kristensen J.M."/>
            <person name="Kirkegaard R.H."/>
            <person name="Michaelsen T.Y."/>
            <person name="Andersen M.H."/>
            <person name="Karst S.M."/>
            <person name="Dueholm M.S."/>
            <person name="Nielsen P.H."/>
            <person name="Albertsen M."/>
        </authorList>
    </citation>
    <scope>NUCLEOTIDE SEQUENCE [LARGE SCALE GENOMIC DNA]</scope>
    <source>
        <strain evidence="4">Fred_18-Q3-R57-64_BAT3C.720</strain>
    </source>
</reference>
<dbReference type="PROSITE" id="PS50887">
    <property type="entry name" value="GGDEF"/>
    <property type="match status" value="1"/>
</dbReference>
<comment type="catalytic activity">
    <reaction evidence="2">
        <text>2 GTP = 3',3'-c-di-GMP + 2 diphosphate</text>
        <dbReference type="Rhea" id="RHEA:24898"/>
        <dbReference type="ChEBI" id="CHEBI:33019"/>
        <dbReference type="ChEBI" id="CHEBI:37565"/>
        <dbReference type="ChEBI" id="CHEBI:58805"/>
        <dbReference type="EC" id="2.7.7.65"/>
    </reaction>
</comment>
<protein>
    <recommendedName>
        <fullName evidence="1">diguanylate cyclase</fullName>
        <ecNumber evidence="1">2.7.7.65</ecNumber>
    </recommendedName>
</protein>
<dbReference type="Proteomes" id="UP000706151">
    <property type="component" value="Unassembled WGS sequence"/>
</dbReference>
<sequence length="100" mass="11020">MASVRRKNAAPSLSLLDVDNFGQSNDRLGHATGDAALIHLVGEDGSPPLMRPIDALARYGGEEFVILMPDTISTRESKQFDAFAEELTRNFFSRRQRKAG</sequence>
<dbReference type="Pfam" id="PF00990">
    <property type="entry name" value="GGDEF"/>
    <property type="match status" value="1"/>
</dbReference>
<dbReference type="GO" id="GO:0043709">
    <property type="term" value="P:cell adhesion involved in single-species biofilm formation"/>
    <property type="evidence" value="ECO:0007669"/>
    <property type="project" value="TreeGrafter"/>
</dbReference>
<dbReference type="InterPro" id="IPR043128">
    <property type="entry name" value="Rev_trsase/Diguanyl_cyclase"/>
</dbReference>
<accession>A0A935T3V4</accession>
<evidence type="ECO:0000256" key="2">
    <source>
        <dbReference type="ARBA" id="ARBA00034247"/>
    </source>
</evidence>
<dbReference type="NCBIfam" id="TIGR00254">
    <property type="entry name" value="GGDEF"/>
    <property type="match status" value="1"/>
</dbReference>
<dbReference type="GO" id="GO:1902201">
    <property type="term" value="P:negative regulation of bacterial-type flagellum-dependent cell motility"/>
    <property type="evidence" value="ECO:0007669"/>
    <property type="project" value="TreeGrafter"/>
</dbReference>
<evidence type="ECO:0000259" key="3">
    <source>
        <dbReference type="PROSITE" id="PS50887"/>
    </source>
</evidence>
<dbReference type="GO" id="GO:0052621">
    <property type="term" value="F:diguanylate cyclase activity"/>
    <property type="evidence" value="ECO:0007669"/>
    <property type="project" value="UniProtKB-EC"/>
</dbReference>
<dbReference type="InterPro" id="IPR050469">
    <property type="entry name" value="Diguanylate_Cyclase"/>
</dbReference>
<gene>
    <name evidence="4" type="ORF">IPK02_00005</name>
</gene>
<dbReference type="SUPFAM" id="SSF55073">
    <property type="entry name" value="Nucleotide cyclase"/>
    <property type="match status" value="1"/>
</dbReference>
<proteinExistence type="predicted"/>
<feature type="domain" description="GGDEF" evidence="3">
    <location>
        <begin position="9"/>
        <end position="100"/>
    </location>
</feature>
<comment type="caution">
    <text evidence="4">The sequence shown here is derived from an EMBL/GenBank/DDBJ whole genome shotgun (WGS) entry which is preliminary data.</text>
</comment>